<proteinExistence type="predicted"/>
<keyword evidence="3" id="KW-1185">Reference proteome</keyword>
<dbReference type="PANTHER" id="PTHR35585">
    <property type="entry name" value="HHE DOMAIN PROTEIN (AFU_ORTHOLOGUE AFUA_4G00730)"/>
    <property type="match status" value="1"/>
</dbReference>
<feature type="compositionally biased region" description="Basic and acidic residues" evidence="1">
    <location>
        <begin position="186"/>
        <end position="202"/>
    </location>
</feature>
<evidence type="ECO:0000313" key="2">
    <source>
        <dbReference type="EMBL" id="SEL91296.1"/>
    </source>
</evidence>
<dbReference type="EMBL" id="FOAZ01000015">
    <property type="protein sequence ID" value="SEL91296.1"/>
    <property type="molecule type" value="Genomic_DNA"/>
</dbReference>
<feature type="region of interest" description="Disordered" evidence="1">
    <location>
        <begin position="157"/>
        <end position="214"/>
    </location>
</feature>
<evidence type="ECO:0000256" key="1">
    <source>
        <dbReference type="SAM" id="MobiDB-lite"/>
    </source>
</evidence>
<dbReference type="RefSeq" id="WP_052439223.1">
    <property type="nucleotide sequence ID" value="NZ_BBPN01000037.1"/>
</dbReference>
<sequence>MTDIQTRSDRTATADYAGALDPADSGDLLVQLTSEHWEMRMLFSAVLGTPLGDPERKALLDQITPRLVRHGVIEEECLYPLVRRLPEDAGGELSGHGVDDHARTEASLHLIGLHKATDPEFDHLVAVLHEHVTGHDNWEEARLFPLLREACSQTELDAAGDRARDARRRARTSPKPPPGTQPPQDRFPEPETGLRQRLHDRFTPAGGWGQLRPH</sequence>
<dbReference type="OrthoDB" id="9793637at2"/>
<dbReference type="Proteomes" id="UP000183015">
    <property type="component" value="Unassembled WGS sequence"/>
</dbReference>
<accession>A0A1H7U3P6</accession>
<dbReference type="PANTHER" id="PTHR35585:SF1">
    <property type="entry name" value="HHE DOMAIN PROTEIN (AFU_ORTHOLOGUE AFUA_4G00730)"/>
    <property type="match status" value="1"/>
</dbReference>
<reference evidence="3" key="1">
    <citation type="submission" date="2016-10" db="EMBL/GenBank/DDBJ databases">
        <authorList>
            <person name="Varghese N."/>
        </authorList>
    </citation>
    <scope>NUCLEOTIDE SEQUENCE [LARGE SCALE GENOMIC DNA]</scope>
    <source>
        <strain evidence="3">DSM 45096 / BCRC 16803 / CGMCC 4.1857 / CIP 109030 / JCM 12277 / KCTC 19219 / NBRC 100920 / 33214</strain>
    </source>
</reference>
<gene>
    <name evidence="2" type="ORF">SAMN05414137_11545</name>
</gene>
<protein>
    <recommendedName>
        <fullName evidence="4">Hemerythrin HHE cation binding domain-containing protein</fullName>
    </recommendedName>
</protein>
<dbReference type="STRING" id="235985.SAMN05414137_11545"/>
<dbReference type="AlphaFoldDB" id="A0A1H7U3P6"/>
<evidence type="ECO:0000313" key="3">
    <source>
        <dbReference type="Proteomes" id="UP000183015"/>
    </source>
</evidence>
<dbReference type="eggNOG" id="COG5592">
    <property type="taxonomic scope" value="Bacteria"/>
</dbReference>
<organism evidence="2 3">
    <name type="scientific">Streptacidiphilus jiangxiensis</name>
    <dbReference type="NCBI Taxonomy" id="235985"/>
    <lineage>
        <taxon>Bacteria</taxon>
        <taxon>Bacillati</taxon>
        <taxon>Actinomycetota</taxon>
        <taxon>Actinomycetes</taxon>
        <taxon>Kitasatosporales</taxon>
        <taxon>Streptomycetaceae</taxon>
        <taxon>Streptacidiphilus</taxon>
    </lineage>
</organism>
<name>A0A1H7U3P6_STRJI</name>
<evidence type="ECO:0008006" key="4">
    <source>
        <dbReference type="Google" id="ProtNLM"/>
    </source>
</evidence>